<dbReference type="InterPro" id="IPR043128">
    <property type="entry name" value="Rev_trsase/Diguanyl_cyclase"/>
</dbReference>
<dbReference type="SMART" id="SM00267">
    <property type="entry name" value="GGDEF"/>
    <property type="match status" value="1"/>
</dbReference>
<dbReference type="InterPro" id="IPR000160">
    <property type="entry name" value="GGDEF_dom"/>
</dbReference>
<proteinExistence type="predicted"/>
<dbReference type="SUPFAM" id="SSF55073">
    <property type="entry name" value="Nucleotide cyclase"/>
    <property type="match status" value="1"/>
</dbReference>
<dbReference type="InterPro" id="IPR029787">
    <property type="entry name" value="Nucleotide_cyclase"/>
</dbReference>
<comment type="caution">
    <text evidence="5">The sequence shown here is derived from an EMBL/GenBank/DDBJ whole genome shotgun (WGS) entry which is preliminary data.</text>
</comment>
<evidence type="ECO:0000259" key="1">
    <source>
        <dbReference type="PROSITE" id="PS50113"/>
    </source>
</evidence>
<dbReference type="PANTHER" id="PTHR33121">
    <property type="entry name" value="CYCLIC DI-GMP PHOSPHODIESTERASE PDEF"/>
    <property type="match status" value="1"/>
</dbReference>
<dbReference type="SUPFAM" id="SSF55785">
    <property type="entry name" value="PYP-like sensor domain (PAS domain)"/>
    <property type="match status" value="1"/>
</dbReference>
<gene>
    <name evidence="4" type="ORF">FC774_02710</name>
    <name evidence="5" type="ORF">FDB51_00175</name>
</gene>
<protein>
    <submittedName>
        <fullName evidence="5">EAL domain-containing protein</fullName>
    </submittedName>
</protein>
<dbReference type="OrthoDB" id="9762141at2"/>
<dbReference type="InterPro" id="IPR013655">
    <property type="entry name" value="PAS_fold_3"/>
</dbReference>
<dbReference type="InterPro" id="IPR000014">
    <property type="entry name" value="PAS"/>
</dbReference>
<dbReference type="CDD" id="cd01948">
    <property type="entry name" value="EAL"/>
    <property type="match status" value="1"/>
</dbReference>
<evidence type="ECO:0000313" key="7">
    <source>
        <dbReference type="Proteomes" id="UP000476820"/>
    </source>
</evidence>
<dbReference type="EMBL" id="SWOV01000004">
    <property type="protein sequence ID" value="NFF86819.1"/>
    <property type="molecule type" value="Genomic_DNA"/>
</dbReference>
<evidence type="ECO:0000259" key="3">
    <source>
        <dbReference type="PROSITE" id="PS50887"/>
    </source>
</evidence>
<dbReference type="PROSITE" id="PS50887">
    <property type="entry name" value="GGDEF"/>
    <property type="match status" value="1"/>
</dbReference>
<dbReference type="GO" id="GO:0071111">
    <property type="term" value="F:cyclic-guanylate-specific phosphodiesterase activity"/>
    <property type="evidence" value="ECO:0007669"/>
    <property type="project" value="InterPro"/>
</dbReference>
<dbReference type="CDD" id="cd00130">
    <property type="entry name" value="PAS"/>
    <property type="match status" value="1"/>
</dbReference>
<dbReference type="PROSITE" id="PS50883">
    <property type="entry name" value="EAL"/>
    <property type="match status" value="1"/>
</dbReference>
<dbReference type="Gene3D" id="3.30.70.270">
    <property type="match status" value="1"/>
</dbReference>
<dbReference type="Gene3D" id="3.30.450.20">
    <property type="entry name" value="PAS domain"/>
    <property type="match status" value="1"/>
</dbReference>
<accession>A0A0L9Y5B8</accession>
<dbReference type="AlphaFoldDB" id="A0A0L9Y5B8"/>
<dbReference type="CDD" id="cd01949">
    <property type="entry name" value="GGDEF"/>
    <property type="match status" value="1"/>
</dbReference>
<feature type="domain" description="PAC" evidence="1">
    <location>
        <begin position="91"/>
        <end position="143"/>
    </location>
</feature>
<dbReference type="Proteomes" id="UP000476820">
    <property type="component" value="Unassembled WGS sequence"/>
</dbReference>
<dbReference type="PANTHER" id="PTHR33121:SF71">
    <property type="entry name" value="OXYGEN SENSOR PROTEIN DOSP"/>
    <property type="match status" value="1"/>
</dbReference>
<feature type="domain" description="EAL" evidence="2">
    <location>
        <begin position="304"/>
        <end position="559"/>
    </location>
</feature>
<dbReference type="InterPro" id="IPR000700">
    <property type="entry name" value="PAS-assoc_C"/>
</dbReference>
<evidence type="ECO:0000313" key="6">
    <source>
        <dbReference type="Proteomes" id="UP000473681"/>
    </source>
</evidence>
<dbReference type="InterPro" id="IPR035919">
    <property type="entry name" value="EAL_sf"/>
</dbReference>
<dbReference type="SMART" id="SM00052">
    <property type="entry name" value="EAL"/>
    <property type="match status" value="1"/>
</dbReference>
<dbReference type="RefSeq" id="WP_053342693.1">
    <property type="nucleotide sequence ID" value="NZ_JACBDB010000002.1"/>
</dbReference>
<dbReference type="SUPFAM" id="SSF141868">
    <property type="entry name" value="EAL domain-like"/>
    <property type="match status" value="1"/>
</dbReference>
<name>A0A0L9Y5B8_CLOBO</name>
<evidence type="ECO:0000259" key="2">
    <source>
        <dbReference type="PROSITE" id="PS50883"/>
    </source>
</evidence>
<dbReference type="NCBIfam" id="TIGR00254">
    <property type="entry name" value="GGDEF"/>
    <property type="match status" value="1"/>
</dbReference>
<dbReference type="InterPro" id="IPR035965">
    <property type="entry name" value="PAS-like_dom_sf"/>
</dbReference>
<dbReference type="Pfam" id="PF00563">
    <property type="entry name" value="EAL"/>
    <property type="match status" value="1"/>
</dbReference>
<dbReference type="EMBL" id="SWVK01000001">
    <property type="protein sequence ID" value="NFN33566.1"/>
    <property type="molecule type" value="Genomic_DNA"/>
</dbReference>
<organism evidence="5 6">
    <name type="scientific">Clostridium botulinum</name>
    <dbReference type="NCBI Taxonomy" id="1491"/>
    <lineage>
        <taxon>Bacteria</taxon>
        <taxon>Bacillati</taxon>
        <taxon>Bacillota</taxon>
        <taxon>Clostridia</taxon>
        <taxon>Eubacteriales</taxon>
        <taxon>Clostridiaceae</taxon>
        <taxon>Clostridium</taxon>
    </lineage>
</organism>
<dbReference type="InterPro" id="IPR001633">
    <property type="entry name" value="EAL_dom"/>
</dbReference>
<dbReference type="Pfam" id="PF00990">
    <property type="entry name" value="GGDEF"/>
    <property type="match status" value="1"/>
</dbReference>
<dbReference type="Proteomes" id="UP000473681">
    <property type="component" value="Unassembled WGS sequence"/>
</dbReference>
<dbReference type="Pfam" id="PF08447">
    <property type="entry name" value="PAS_3"/>
    <property type="match status" value="1"/>
</dbReference>
<dbReference type="PROSITE" id="PS50113">
    <property type="entry name" value="PAC"/>
    <property type="match status" value="1"/>
</dbReference>
<dbReference type="InterPro" id="IPR050706">
    <property type="entry name" value="Cyclic-di-GMP_PDE-like"/>
</dbReference>
<evidence type="ECO:0000313" key="4">
    <source>
        <dbReference type="EMBL" id="NFF86819.1"/>
    </source>
</evidence>
<feature type="domain" description="GGDEF" evidence="3">
    <location>
        <begin position="163"/>
        <end position="295"/>
    </location>
</feature>
<dbReference type="Gene3D" id="3.20.20.450">
    <property type="entry name" value="EAL domain"/>
    <property type="match status" value="1"/>
</dbReference>
<sequence length="566" mass="66302">MKRNYNSKMINFEQASTIYKMIDDSTDDYVFIWDIISNVFKISSSILCNFDLDGTTTSDIETYWYKIIYDDDKDVFLNGINKIKLGISNTNVFECRVVNKKGEIIWISFRGSASKDENGKSVIVFGHITDISKDTKIDFITGLLNRSKFQEDMINFLDKKAEFDSAVIVMGIDNFKNINEKYGYLFGDMVIRDVAQKITLMLPKTVNMYRIDGDKFAIFYKDVNYEKIKLLFNNIRDYMNVEHEIDDKKYFCTVSCGVALHPNDALSCMELFQRANSAMEFAKISGKNRLEFFSEELYKKKIRVLTLQEQLRESIRNNFTGFELYYQPQVKASNHELKGAEALLRWNSPELGQISPLEFIPFLEESGLIVKVGKWVIREALKMCRYWQSIIEDFKISINVSYIQLKEENFNVYLDQCIKEFEIKKNSVILELTESCWAPDFKFLIKKFIDFEEYGINMAIDDFGTGYSSLNYLRNLPVNIVKIDRSFVRHLTEKSYNFTFIEYIVKLMHSIDIKVCIEGVETEEEFKIVNKVNPDYIQGYLFGKPESTEMFYKKFIDTKEQLLVQV</sequence>
<evidence type="ECO:0000313" key="5">
    <source>
        <dbReference type="EMBL" id="NFN33566.1"/>
    </source>
</evidence>
<reference evidence="6 7" key="1">
    <citation type="submission" date="2019-04" db="EMBL/GenBank/DDBJ databases">
        <title>Genome sequencing of Clostridium botulinum Groups I-IV and Clostridium butyricum.</title>
        <authorList>
            <person name="Brunt J."/>
            <person name="Van Vliet A.H.M."/>
            <person name="Stringer S.C."/>
            <person name="Carter A.T."/>
            <person name="Peck M.W."/>
        </authorList>
    </citation>
    <scope>NUCLEOTIDE SEQUENCE [LARGE SCALE GENOMIC DNA]</scope>
    <source>
        <strain evidence="4 7">1605</strain>
        <strain evidence="5 6">CB-K-33E</strain>
    </source>
</reference>